<feature type="transmembrane region" description="Helical" evidence="1">
    <location>
        <begin position="110"/>
        <end position="129"/>
    </location>
</feature>
<evidence type="ECO:0000259" key="2">
    <source>
        <dbReference type="Pfam" id="PF02517"/>
    </source>
</evidence>
<dbReference type="Proteomes" id="UP000178461">
    <property type="component" value="Unassembled WGS sequence"/>
</dbReference>
<dbReference type="PANTHER" id="PTHR39430">
    <property type="entry name" value="MEMBRANE-ASSOCIATED PROTEASE-RELATED"/>
    <property type="match status" value="1"/>
</dbReference>
<accession>A0A1F6AZ04</accession>
<evidence type="ECO:0000313" key="3">
    <source>
        <dbReference type="EMBL" id="OGG29858.1"/>
    </source>
</evidence>
<feature type="transmembrane region" description="Helical" evidence="1">
    <location>
        <begin position="149"/>
        <end position="172"/>
    </location>
</feature>
<proteinExistence type="predicted"/>
<dbReference type="GO" id="GO:0080120">
    <property type="term" value="P:CAAX-box protein maturation"/>
    <property type="evidence" value="ECO:0007669"/>
    <property type="project" value="UniProtKB-ARBA"/>
</dbReference>
<keyword evidence="1" id="KW-1133">Transmembrane helix</keyword>
<evidence type="ECO:0000313" key="4">
    <source>
        <dbReference type="Proteomes" id="UP000178461"/>
    </source>
</evidence>
<comment type="caution">
    <text evidence="3">The sequence shown here is derived from an EMBL/GenBank/DDBJ whole genome shotgun (WGS) entry which is preliminary data.</text>
</comment>
<dbReference type="Pfam" id="PF02517">
    <property type="entry name" value="Rce1-like"/>
    <property type="match status" value="1"/>
</dbReference>
<gene>
    <name evidence="3" type="ORF">A2971_01365</name>
</gene>
<name>A0A1F6AZ04_9BACT</name>
<feature type="transmembrane region" description="Helical" evidence="1">
    <location>
        <begin position="12"/>
        <end position="32"/>
    </location>
</feature>
<protein>
    <recommendedName>
        <fullName evidence="2">CAAX prenyl protease 2/Lysostaphin resistance protein A-like domain-containing protein</fullName>
    </recommendedName>
</protein>
<dbReference type="AlphaFoldDB" id="A0A1F6AZ04"/>
<keyword evidence="1" id="KW-0472">Membrane</keyword>
<feature type="domain" description="CAAX prenyl protease 2/Lysostaphin resistance protein A-like" evidence="2">
    <location>
        <begin position="116"/>
        <end position="215"/>
    </location>
</feature>
<organism evidence="3 4">
    <name type="scientific">Candidatus Gottesmanbacteria bacterium RIFCSPLOWO2_01_FULL_46_21</name>
    <dbReference type="NCBI Taxonomy" id="1798393"/>
    <lineage>
        <taxon>Bacteria</taxon>
        <taxon>Candidatus Gottesmaniibacteriota</taxon>
    </lineage>
</organism>
<evidence type="ECO:0000256" key="1">
    <source>
        <dbReference type="SAM" id="Phobius"/>
    </source>
</evidence>
<keyword evidence="1" id="KW-0812">Transmembrane</keyword>
<dbReference type="GO" id="GO:0004175">
    <property type="term" value="F:endopeptidase activity"/>
    <property type="evidence" value="ECO:0007669"/>
    <property type="project" value="UniProtKB-ARBA"/>
</dbReference>
<dbReference type="EMBL" id="MFJW01000013">
    <property type="protein sequence ID" value="OGG29858.1"/>
    <property type="molecule type" value="Genomic_DNA"/>
</dbReference>
<feature type="transmembrane region" description="Helical" evidence="1">
    <location>
        <begin position="41"/>
        <end position="57"/>
    </location>
</feature>
<sequence length="221" mass="25524">MKKKTTIVKPAWNVYQVWGLVLLVWALYRYYIRFPEWADEFIFKPLIFVVPVAWYVTNYEKRPLESLGLTFKNFFKSTYIGLGFGLLFAIEGLLVNYFKYGKITINPIEAYQQYGIVLLLILSLATAYSEELLSRGFVFGRIYEQRKSVGHAAVLSTLMFMALHIPILLLSLKFTGSTLVIFFVTDFLLGLVNAFLYYTTGSLITPILVHVFWNMTVALYL</sequence>
<reference evidence="3 4" key="1">
    <citation type="journal article" date="2016" name="Nat. Commun.">
        <title>Thousands of microbial genomes shed light on interconnected biogeochemical processes in an aquifer system.</title>
        <authorList>
            <person name="Anantharaman K."/>
            <person name="Brown C.T."/>
            <person name="Hug L.A."/>
            <person name="Sharon I."/>
            <person name="Castelle C.J."/>
            <person name="Probst A.J."/>
            <person name="Thomas B.C."/>
            <person name="Singh A."/>
            <person name="Wilkins M.J."/>
            <person name="Karaoz U."/>
            <person name="Brodie E.L."/>
            <person name="Williams K.H."/>
            <person name="Hubbard S.S."/>
            <person name="Banfield J.F."/>
        </authorList>
    </citation>
    <scope>NUCLEOTIDE SEQUENCE [LARGE SCALE GENOMIC DNA]</scope>
</reference>
<dbReference type="PANTHER" id="PTHR39430:SF1">
    <property type="entry name" value="PROTEASE"/>
    <property type="match status" value="1"/>
</dbReference>
<dbReference type="InterPro" id="IPR003675">
    <property type="entry name" value="Rce1/LyrA-like_dom"/>
</dbReference>
<feature type="transmembrane region" description="Helical" evidence="1">
    <location>
        <begin position="77"/>
        <end position="98"/>
    </location>
</feature>